<evidence type="ECO:0000313" key="7">
    <source>
        <dbReference type="EMBL" id="CAA9463048.1"/>
    </source>
</evidence>
<dbReference type="AlphaFoldDB" id="A0A6J4R3F5"/>
<evidence type="ECO:0000256" key="1">
    <source>
        <dbReference type="ARBA" id="ARBA00004167"/>
    </source>
</evidence>
<comment type="subcellular location">
    <subcellularLocation>
        <location evidence="1">Membrane</location>
        <topology evidence="1">Single-pass membrane protein</topology>
    </subcellularLocation>
</comment>
<name>A0A6J4R3F5_9ACTN</name>
<sequence>MSSWCSWRIEAFCETDEGGFTLIELMAVVVIIGILAAIAIPNYIGQQDKAKDAAAMAQLRTAATSQQLYHVDQNAYAGTATELEAYGFRQGEQEVTVRAADSSTYCMEAPGGGGTFNITQDSGGPESGTC</sequence>
<evidence type="ECO:0000256" key="2">
    <source>
        <dbReference type="ARBA" id="ARBA00022481"/>
    </source>
</evidence>
<organism evidence="7">
    <name type="scientific">uncultured Rubrobacteraceae bacterium</name>
    <dbReference type="NCBI Taxonomy" id="349277"/>
    <lineage>
        <taxon>Bacteria</taxon>
        <taxon>Bacillati</taxon>
        <taxon>Actinomycetota</taxon>
        <taxon>Rubrobacteria</taxon>
        <taxon>Rubrobacterales</taxon>
        <taxon>Rubrobacteraceae</taxon>
        <taxon>environmental samples</taxon>
    </lineage>
</organism>
<dbReference type="Pfam" id="PF07963">
    <property type="entry name" value="N_methyl"/>
    <property type="match status" value="1"/>
</dbReference>
<evidence type="ECO:0000256" key="3">
    <source>
        <dbReference type="ARBA" id="ARBA00022692"/>
    </source>
</evidence>
<evidence type="ECO:0000256" key="5">
    <source>
        <dbReference type="ARBA" id="ARBA00023136"/>
    </source>
</evidence>
<feature type="transmembrane region" description="Helical" evidence="6">
    <location>
        <begin position="20"/>
        <end position="40"/>
    </location>
</feature>
<keyword evidence="5 6" id="KW-0472">Membrane</keyword>
<dbReference type="SUPFAM" id="SSF54523">
    <property type="entry name" value="Pili subunits"/>
    <property type="match status" value="1"/>
</dbReference>
<dbReference type="InterPro" id="IPR045584">
    <property type="entry name" value="Pilin-like"/>
</dbReference>
<evidence type="ECO:0000256" key="6">
    <source>
        <dbReference type="SAM" id="Phobius"/>
    </source>
</evidence>
<dbReference type="PANTHER" id="PTHR30093:SF44">
    <property type="entry name" value="TYPE II SECRETION SYSTEM CORE PROTEIN G"/>
    <property type="match status" value="1"/>
</dbReference>
<dbReference type="InterPro" id="IPR012902">
    <property type="entry name" value="N_methyl_site"/>
</dbReference>
<dbReference type="PRINTS" id="PR00813">
    <property type="entry name" value="BCTERIALGSPG"/>
</dbReference>
<keyword evidence="2" id="KW-0488">Methylation</keyword>
<dbReference type="EMBL" id="CADCVF010000060">
    <property type="protein sequence ID" value="CAA9463048.1"/>
    <property type="molecule type" value="Genomic_DNA"/>
</dbReference>
<dbReference type="GO" id="GO:0015628">
    <property type="term" value="P:protein secretion by the type II secretion system"/>
    <property type="evidence" value="ECO:0007669"/>
    <property type="project" value="InterPro"/>
</dbReference>
<dbReference type="NCBIfam" id="TIGR02532">
    <property type="entry name" value="IV_pilin_GFxxxE"/>
    <property type="match status" value="1"/>
</dbReference>
<reference evidence="7" key="1">
    <citation type="submission" date="2020-02" db="EMBL/GenBank/DDBJ databases">
        <authorList>
            <person name="Meier V. D."/>
        </authorList>
    </citation>
    <scope>NUCLEOTIDE SEQUENCE</scope>
    <source>
        <strain evidence="7">AVDCRST_MAG58</strain>
    </source>
</reference>
<dbReference type="PANTHER" id="PTHR30093">
    <property type="entry name" value="GENERAL SECRETION PATHWAY PROTEIN G"/>
    <property type="match status" value="1"/>
</dbReference>
<proteinExistence type="predicted"/>
<dbReference type="Gene3D" id="3.30.700.10">
    <property type="entry name" value="Glycoprotein, Type 4 Pilin"/>
    <property type="match status" value="1"/>
</dbReference>
<keyword evidence="3 6" id="KW-0812">Transmembrane</keyword>
<dbReference type="GO" id="GO:0016020">
    <property type="term" value="C:membrane"/>
    <property type="evidence" value="ECO:0007669"/>
    <property type="project" value="UniProtKB-SubCell"/>
</dbReference>
<keyword evidence="4 6" id="KW-1133">Transmembrane helix</keyword>
<evidence type="ECO:0000256" key="4">
    <source>
        <dbReference type="ARBA" id="ARBA00022989"/>
    </source>
</evidence>
<dbReference type="InterPro" id="IPR000983">
    <property type="entry name" value="Bac_GSPG_pilin"/>
</dbReference>
<evidence type="ECO:0008006" key="8">
    <source>
        <dbReference type="Google" id="ProtNLM"/>
    </source>
</evidence>
<accession>A0A6J4R3F5</accession>
<dbReference type="PROSITE" id="PS00409">
    <property type="entry name" value="PROKAR_NTER_METHYL"/>
    <property type="match status" value="1"/>
</dbReference>
<gene>
    <name evidence="7" type="ORF">AVDCRST_MAG58-2857</name>
</gene>
<dbReference type="GO" id="GO:0015627">
    <property type="term" value="C:type II protein secretion system complex"/>
    <property type="evidence" value="ECO:0007669"/>
    <property type="project" value="InterPro"/>
</dbReference>
<protein>
    <recommendedName>
        <fullName evidence="8">Prepilin-type N-terminal cleavage/methylation domain-containing protein</fullName>
    </recommendedName>
</protein>